<organism evidence="2 3">
    <name type="scientific">Sorangium atrum</name>
    <dbReference type="NCBI Taxonomy" id="2995308"/>
    <lineage>
        <taxon>Bacteria</taxon>
        <taxon>Pseudomonadati</taxon>
        <taxon>Myxococcota</taxon>
        <taxon>Polyangia</taxon>
        <taxon>Polyangiales</taxon>
        <taxon>Polyangiaceae</taxon>
        <taxon>Sorangium</taxon>
    </lineage>
</organism>
<sequence length="138" mass="13732">MRSPPPKPGKPAAKQGDKVIGVDTHLVMVPSPGGPVPTPTPMPFSGDLSGELSADVLVEGKPAAVQGSTAANAPAHLPTGGAFQRPPSNQARIQAGSKTVLINNKPAAHLGDPALTCNDPADAPNGRVLASGTVLVGD</sequence>
<dbReference type="RefSeq" id="WP_272097660.1">
    <property type="nucleotide sequence ID" value="NZ_JAQNDK010000002.1"/>
</dbReference>
<feature type="region of interest" description="Disordered" evidence="1">
    <location>
        <begin position="67"/>
        <end position="86"/>
    </location>
</feature>
<evidence type="ECO:0000313" key="3">
    <source>
        <dbReference type="Proteomes" id="UP001217485"/>
    </source>
</evidence>
<proteinExistence type="predicted"/>
<evidence type="ECO:0000313" key="2">
    <source>
        <dbReference type="EMBL" id="MDC0680628.1"/>
    </source>
</evidence>
<comment type="caution">
    <text evidence="2">The sequence shown here is derived from an EMBL/GenBank/DDBJ whole genome shotgun (WGS) entry which is preliminary data.</text>
</comment>
<protein>
    <submittedName>
        <fullName evidence="2">PAAR domain-containing protein</fullName>
    </submittedName>
</protein>
<keyword evidence="3" id="KW-1185">Reference proteome</keyword>
<dbReference type="CDD" id="cd14740">
    <property type="entry name" value="PAAR_4"/>
    <property type="match status" value="1"/>
</dbReference>
<feature type="region of interest" description="Disordered" evidence="1">
    <location>
        <begin position="29"/>
        <end position="48"/>
    </location>
</feature>
<reference evidence="2 3" key="1">
    <citation type="submission" date="2023-01" db="EMBL/GenBank/DDBJ databases">
        <title>Minimal conservation of predation-associated metabolite biosynthetic gene clusters underscores biosynthetic potential of Myxococcota including descriptions for ten novel species: Archangium lansinium sp. nov., Myxococcus landrumus sp. nov., Nannocystis bai.</title>
        <authorList>
            <person name="Ahearne A."/>
            <person name="Stevens C."/>
            <person name="Dowd S."/>
        </authorList>
    </citation>
    <scope>NUCLEOTIDE SEQUENCE [LARGE SCALE GENOMIC DNA]</scope>
    <source>
        <strain evidence="2 3">WIWO2</strain>
    </source>
</reference>
<dbReference type="EMBL" id="JAQNDK010000002">
    <property type="protein sequence ID" value="MDC0680628.1"/>
    <property type="molecule type" value="Genomic_DNA"/>
</dbReference>
<feature type="compositionally biased region" description="Pro residues" evidence="1">
    <location>
        <begin position="32"/>
        <end position="42"/>
    </location>
</feature>
<dbReference type="Proteomes" id="UP001217485">
    <property type="component" value="Unassembled WGS sequence"/>
</dbReference>
<evidence type="ECO:0000256" key="1">
    <source>
        <dbReference type="SAM" id="MobiDB-lite"/>
    </source>
</evidence>
<accession>A0ABT5C3V4</accession>
<gene>
    <name evidence="2" type="ORF">POL72_23010</name>
</gene>
<name>A0ABT5C3V4_9BACT</name>
<dbReference type="Gene3D" id="2.60.200.60">
    <property type="match status" value="1"/>
</dbReference>